<evidence type="ECO:0000256" key="2">
    <source>
        <dbReference type="ARBA" id="ARBA00006027"/>
    </source>
</evidence>
<evidence type="ECO:0000256" key="6">
    <source>
        <dbReference type="ARBA" id="ARBA00022525"/>
    </source>
</evidence>
<evidence type="ECO:0000256" key="13">
    <source>
        <dbReference type="ARBA" id="ARBA00047928"/>
    </source>
</evidence>
<keyword evidence="10" id="KW-1015">Disulfide bond</keyword>
<evidence type="ECO:0000256" key="11">
    <source>
        <dbReference type="ARBA" id="ARBA00023180"/>
    </source>
</evidence>
<keyword evidence="6" id="KW-0964">Secreted</keyword>
<dbReference type="PANTHER" id="PTHR11592:SF27">
    <property type="entry name" value="GLUTATHIONE PEROXIDASE 8-RELATED"/>
    <property type="match status" value="1"/>
</dbReference>
<evidence type="ECO:0000256" key="1">
    <source>
        <dbReference type="ARBA" id="ARBA00004191"/>
    </source>
</evidence>
<dbReference type="GO" id="GO:0006979">
    <property type="term" value="P:response to oxidative stress"/>
    <property type="evidence" value="ECO:0007669"/>
    <property type="project" value="InterPro"/>
</dbReference>
<dbReference type="Gene3D" id="3.40.30.10">
    <property type="entry name" value="Glutaredoxin"/>
    <property type="match status" value="1"/>
</dbReference>
<comment type="function">
    <text evidence="14">Acts in the modification of cell walls via demethylesterification of cell wall pectin.</text>
</comment>
<dbReference type="CDD" id="cd15798">
    <property type="entry name" value="PMEI-like_3"/>
    <property type="match status" value="1"/>
</dbReference>
<dbReference type="PROSITE" id="PS00460">
    <property type="entry name" value="GLUTATHIONE_PEROXID_1"/>
    <property type="match status" value="1"/>
</dbReference>
<dbReference type="FunFam" id="1.20.140.40:FF:000010">
    <property type="entry name" value="Pectinesterase"/>
    <property type="match status" value="1"/>
</dbReference>
<comment type="similarity">
    <text evidence="4">In the C-terminal section; belongs to the pectinesterase family.</text>
</comment>
<sequence>MTSQFIQNPESIFDLSVKDARGHEVDLSTYKGKVLLIVNVASKCGMTNSNYIELSQLYDKYKDQGLEILAFPCNQFGEEEPGSNDQIADFVCTRFKSEFPIFEKIDVNGEHASPLYKLLKSGKWGIFGDDIQWNFAKFLVDKNGQVVDRYYPTTSPLSLEKYPHVQKDQTSTKMDAINVMKGYDKVDHLQNRAGIHSLRTHQRLKTAVTISAIVLLTLIIGLMLAVLIRESNTEEQQRLDAAESIKTVCSVTQNPDSCFTALSSSLNISSTTTKPDPEVILKLSLQVNVNHFSNITSSIKSLYGNHLEVALRDCVDQLRDASSRLNDSMSELNATLTDRTVNDIQTWISAAMTDEETCLDGLEEMGSTVADEVKTMMKKSKELLSYSLAIIANIRTLLQKFGLHMH</sequence>
<dbReference type="PROSITE" id="PS00763">
    <property type="entry name" value="GLUTATHIONE_PEROXID_2"/>
    <property type="match status" value="1"/>
</dbReference>
<keyword evidence="9 15" id="KW-0560">Oxidoreductase</keyword>
<evidence type="ECO:0000256" key="14">
    <source>
        <dbReference type="ARBA" id="ARBA00057335"/>
    </source>
</evidence>
<keyword evidence="7 15" id="KW-0575">Peroxidase</keyword>
<comment type="catalytic activity">
    <reaction evidence="13">
        <text>[(1-&gt;4)-alpha-D-galacturonosyl methyl ester](n) + n H2O = [(1-&gt;4)-alpha-D-galacturonosyl](n) + n methanol + n H(+)</text>
        <dbReference type="Rhea" id="RHEA:22380"/>
        <dbReference type="Rhea" id="RHEA-COMP:14570"/>
        <dbReference type="Rhea" id="RHEA-COMP:14573"/>
        <dbReference type="ChEBI" id="CHEBI:15377"/>
        <dbReference type="ChEBI" id="CHEBI:15378"/>
        <dbReference type="ChEBI" id="CHEBI:17790"/>
        <dbReference type="ChEBI" id="CHEBI:140522"/>
        <dbReference type="ChEBI" id="CHEBI:140523"/>
        <dbReference type="EC" id="3.1.1.11"/>
    </reaction>
</comment>
<dbReference type="InterPro" id="IPR029760">
    <property type="entry name" value="GPX_CS"/>
</dbReference>
<keyword evidence="12" id="KW-0961">Cell wall biogenesis/degradation</keyword>
<evidence type="ECO:0000256" key="12">
    <source>
        <dbReference type="ARBA" id="ARBA00023316"/>
    </source>
</evidence>
<keyword evidence="16" id="KW-1133">Transmembrane helix</keyword>
<feature type="transmembrane region" description="Helical" evidence="16">
    <location>
        <begin position="207"/>
        <end position="228"/>
    </location>
</feature>
<dbReference type="FunFam" id="3.40.30.10:FF:000025">
    <property type="entry name" value="Glutathione peroxidase"/>
    <property type="match status" value="1"/>
</dbReference>
<dbReference type="Pfam" id="PF00255">
    <property type="entry name" value="GSHPx"/>
    <property type="match status" value="1"/>
</dbReference>
<dbReference type="EMBL" id="JBCGBO010000005">
    <property type="protein sequence ID" value="KAK9197878.1"/>
    <property type="molecule type" value="Genomic_DNA"/>
</dbReference>
<dbReference type="GO" id="GO:0071555">
    <property type="term" value="P:cell wall organization"/>
    <property type="evidence" value="ECO:0007669"/>
    <property type="project" value="UniProtKB-KW"/>
</dbReference>
<comment type="caution">
    <text evidence="18">The sequence shown here is derived from an EMBL/GenBank/DDBJ whole genome shotgun (WGS) entry which is preliminary data.</text>
</comment>
<dbReference type="GO" id="GO:0004857">
    <property type="term" value="F:enzyme inhibitor activity"/>
    <property type="evidence" value="ECO:0007669"/>
    <property type="project" value="InterPro"/>
</dbReference>
<keyword evidence="16" id="KW-0472">Membrane</keyword>
<evidence type="ECO:0000256" key="16">
    <source>
        <dbReference type="SAM" id="Phobius"/>
    </source>
</evidence>
<evidence type="ECO:0000256" key="4">
    <source>
        <dbReference type="ARBA" id="ARBA00007786"/>
    </source>
</evidence>
<name>A0AAP0M5W1_9ROSI</name>
<dbReference type="AlphaFoldDB" id="A0AAP0M5W1"/>
<evidence type="ECO:0000256" key="7">
    <source>
        <dbReference type="ARBA" id="ARBA00022559"/>
    </source>
</evidence>
<keyword evidence="11" id="KW-0325">Glycoprotein</keyword>
<evidence type="ECO:0000256" key="3">
    <source>
        <dbReference type="ARBA" id="ARBA00006926"/>
    </source>
</evidence>
<comment type="similarity">
    <text evidence="2">In the N-terminal section; belongs to the PMEI family.</text>
</comment>
<keyword evidence="16" id="KW-0812">Transmembrane</keyword>
<proteinExistence type="inferred from homology"/>
<dbReference type="InterPro" id="IPR036249">
    <property type="entry name" value="Thioredoxin-like_sf"/>
</dbReference>
<evidence type="ECO:0000313" key="19">
    <source>
        <dbReference type="Proteomes" id="UP001428341"/>
    </source>
</evidence>
<reference evidence="18 19" key="1">
    <citation type="submission" date="2024-05" db="EMBL/GenBank/DDBJ databases">
        <title>Haplotype-resolved chromosome-level genome assembly of Huyou (Citrus changshanensis).</title>
        <authorList>
            <person name="Miao C."/>
            <person name="Chen W."/>
            <person name="Wu Y."/>
            <person name="Wang L."/>
            <person name="Zhao S."/>
            <person name="Grierson D."/>
            <person name="Xu C."/>
            <person name="Chen K."/>
        </authorList>
    </citation>
    <scope>NUCLEOTIDE SEQUENCE [LARGE SCALE GENOMIC DNA]</scope>
    <source>
        <strain evidence="18">01-14</strain>
        <tissue evidence="18">Leaf</tissue>
    </source>
</reference>
<dbReference type="CDD" id="cd00340">
    <property type="entry name" value="GSH_Peroxidase"/>
    <property type="match status" value="1"/>
</dbReference>
<keyword evidence="19" id="KW-1185">Reference proteome</keyword>
<keyword evidence="5" id="KW-0134">Cell wall</keyword>
<gene>
    <name evidence="18" type="ORF">WN944_013061</name>
</gene>
<dbReference type="InterPro" id="IPR006501">
    <property type="entry name" value="Pectinesterase_inhib_dom"/>
</dbReference>
<dbReference type="PANTHER" id="PTHR11592">
    <property type="entry name" value="GLUTATHIONE PEROXIDASE"/>
    <property type="match status" value="1"/>
</dbReference>
<evidence type="ECO:0000259" key="17">
    <source>
        <dbReference type="SMART" id="SM00856"/>
    </source>
</evidence>
<dbReference type="Pfam" id="PF04043">
    <property type="entry name" value="PMEI"/>
    <property type="match status" value="1"/>
</dbReference>
<dbReference type="InterPro" id="IPR035513">
    <property type="entry name" value="Invertase/methylesterase_inhib"/>
</dbReference>
<comment type="subcellular location">
    <subcellularLocation>
        <location evidence="1">Secreted</location>
        <location evidence="1">Cell wall</location>
    </subcellularLocation>
</comment>
<evidence type="ECO:0000256" key="8">
    <source>
        <dbReference type="ARBA" id="ARBA00022729"/>
    </source>
</evidence>
<dbReference type="InterPro" id="IPR029759">
    <property type="entry name" value="GPX_AS"/>
</dbReference>
<evidence type="ECO:0000256" key="9">
    <source>
        <dbReference type="ARBA" id="ARBA00023002"/>
    </source>
</evidence>
<accession>A0AAP0M5W1</accession>
<dbReference type="PROSITE" id="PS51355">
    <property type="entry name" value="GLUTATHIONE_PEROXID_3"/>
    <property type="match status" value="1"/>
</dbReference>
<dbReference type="GO" id="GO:0030599">
    <property type="term" value="F:pectinesterase activity"/>
    <property type="evidence" value="ECO:0007669"/>
    <property type="project" value="UniProtKB-EC"/>
</dbReference>
<dbReference type="Gene3D" id="1.20.140.40">
    <property type="entry name" value="Invertase/pectin methylesterase inhibitor family protein"/>
    <property type="match status" value="1"/>
</dbReference>
<comment type="similarity">
    <text evidence="3 15">Belongs to the glutathione peroxidase family.</text>
</comment>
<dbReference type="GO" id="GO:0004601">
    <property type="term" value="F:peroxidase activity"/>
    <property type="evidence" value="ECO:0007669"/>
    <property type="project" value="UniProtKB-KW"/>
</dbReference>
<evidence type="ECO:0000313" key="18">
    <source>
        <dbReference type="EMBL" id="KAK9197878.1"/>
    </source>
</evidence>
<protein>
    <recommendedName>
        <fullName evidence="15">Glutathione peroxidase</fullName>
    </recommendedName>
</protein>
<keyword evidence="8" id="KW-0732">Signal</keyword>
<dbReference type="Proteomes" id="UP001428341">
    <property type="component" value="Unassembled WGS sequence"/>
</dbReference>
<organism evidence="18 19">
    <name type="scientific">Citrus x changshan-huyou</name>
    <dbReference type="NCBI Taxonomy" id="2935761"/>
    <lineage>
        <taxon>Eukaryota</taxon>
        <taxon>Viridiplantae</taxon>
        <taxon>Streptophyta</taxon>
        <taxon>Embryophyta</taxon>
        <taxon>Tracheophyta</taxon>
        <taxon>Spermatophyta</taxon>
        <taxon>Magnoliopsida</taxon>
        <taxon>eudicotyledons</taxon>
        <taxon>Gunneridae</taxon>
        <taxon>Pentapetalae</taxon>
        <taxon>rosids</taxon>
        <taxon>malvids</taxon>
        <taxon>Sapindales</taxon>
        <taxon>Rutaceae</taxon>
        <taxon>Aurantioideae</taxon>
        <taxon>Citrus</taxon>
    </lineage>
</organism>
<dbReference type="NCBIfam" id="TIGR01614">
    <property type="entry name" value="PME_inhib"/>
    <property type="match status" value="1"/>
</dbReference>
<dbReference type="InterPro" id="IPR000889">
    <property type="entry name" value="Glutathione_peroxidase"/>
</dbReference>
<evidence type="ECO:0000256" key="15">
    <source>
        <dbReference type="RuleBase" id="RU000499"/>
    </source>
</evidence>
<evidence type="ECO:0000256" key="10">
    <source>
        <dbReference type="ARBA" id="ARBA00023157"/>
    </source>
</evidence>
<dbReference type="SUPFAM" id="SSF52833">
    <property type="entry name" value="Thioredoxin-like"/>
    <property type="match status" value="1"/>
</dbReference>
<dbReference type="SUPFAM" id="SSF101148">
    <property type="entry name" value="Plant invertase/pectin methylesterase inhibitor"/>
    <property type="match status" value="1"/>
</dbReference>
<dbReference type="PRINTS" id="PR01011">
    <property type="entry name" value="GLUTPROXDASE"/>
</dbReference>
<dbReference type="SMART" id="SM00856">
    <property type="entry name" value="PMEI"/>
    <property type="match status" value="1"/>
</dbReference>
<feature type="domain" description="Pectinesterase inhibitor" evidence="17">
    <location>
        <begin position="240"/>
        <end position="390"/>
    </location>
</feature>
<evidence type="ECO:0000256" key="5">
    <source>
        <dbReference type="ARBA" id="ARBA00022512"/>
    </source>
</evidence>